<dbReference type="InterPro" id="IPR001910">
    <property type="entry name" value="Inosine/uridine_hydrolase_dom"/>
</dbReference>
<accession>A0ABS0CG03</accession>
<reference evidence="5 6" key="1">
    <citation type="submission" date="2020-10" db="EMBL/GenBank/DDBJ databases">
        <title>Identification of Nocardia species via Next-generation sequencing and recognition of intraspecies genetic diversity.</title>
        <authorList>
            <person name="Li P."/>
            <person name="Li P."/>
            <person name="Lu B."/>
        </authorList>
    </citation>
    <scope>NUCLEOTIDE SEQUENCE [LARGE SCALE GENOMIC DNA]</scope>
    <source>
        <strain evidence="5 6">N-11</strain>
    </source>
</reference>
<dbReference type="PANTHER" id="PTHR12304:SF4">
    <property type="entry name" value="URIDINE NUCLEOSIDASE"/>
    <property type="match status" value="1"/>
</dbReference>
<dbReference type="InterPro" id="IPR023186">
    <property type="entry name" value="IUNH"/>
</dbReference>
<evidence type="ECO:0000256" key="1">
    <source>
        <dbReference type="ARBA" id="ARBA00022801"/>
    </source>
</evidence>
<dbReference type="Proteomes" id="UP000807309">
    <property type="component" value="Unassembled WGS sequence"/>
</dbReference>
<evidence type="ECO:0000313" key="6">
    <source>
        <dbReference type="Proteomes" id="UP000807309"/>
    </source>
</evidence>
<feature type="domain" description="Inosine/uridine-preferring nucleoside hydrolase" evidence="4">
    <location>
        <begin position="25"/>
        <end position="255"/>
    </location>
</feature>
<proteinExistence type="predicted"/>
<keyword evidence="1 5" id="KW-0378">Hydrolase</keyword>
<organism evidence="5 6">
    <name type="scientific">Nocardia abscessus</name>
    <dbReference type="NCBI Taxonomy" id="120957"/>
    <lineage>
        <taxon>Bacteria</taxon>
        <taxon>Bacillati</taxon>
        <taxon>Actinomycetota</taxon>
        <taxon>Actinomycetes</taxon>
        <taxon>Mycobacteriales</taxon>
        <taxon>Nocardiaceae</taxon>
        <taxon>Nocardia</taxon>
    </lineage>
</organism>
<dbReference type="PANTHER" id="PTHR12304">
    <property type="entry name" value="INOSINE-URIDINE PREFERRING NUCLEOSIDE HYDROLASE"/>
    <property type="match status" value="1"/>
</dbReference>
<dbReference type="InterPro" id="IPR036452">
    <property type="entry name" value="Ribo_hydro-like"/>
</dbReference>
<dbReference type="Pfam" id="PF01156">
    <property type="entry name" value="IU_nuc_hydro"/>
    <property type="match status" value="1"/>
</dbReference>
<feature type="region of interest" description="Disordered" evidence="3">
    <location>
        <begin position="304"/>
        <end position="330"/>
    </location>
</feature>
<dbReference type="EMBL" id="JADLRE010000033">
    <property type="protein sequence ID" value="MBF6229285.1"/>
    <property type="molecule type" value="Genomic_DNA"/>
</dbReference>
<name>A0ABS0CG03_9NOCA</name>
<keyword evidence="2" id="KW-0326">Glycosidase</keyword>
<dbReference type="GO" id="GO:0016787">
    <property type="term" value="F:hydrolase activity"/>
    <property type="evidence" value="ECO:0007669"/>
    <property type="project" value="UniProtKB-KW"/>
</dbReference>
<dbReference type="SUPFAM" id="SSF53590">
    <property type="entry name" value="Nucleoside hydrolase"/>
    <property type="match status" value="1"/>
</dbReference>
<sequence>MGEHEPMTAQLHTPLVVASDQGGDPDDALALALLAMTEPRLKLVITADELPDWRRAKFTRHLLTLLGRDDVRVVAGRVLGESKYWAADHLYPADITVDNVDVYEAVAEVCGRVSSSVRYLGLGPLTDLAYILEEDSRQSSPLRLDERLCIWQMGGALNYRRPERAEHNFRLDPQAVHAVMARAKHLSLVMSDHTFVPDIAVDTGSPIYQLLAASPRPWAQLLRQHLDQWFLGFHSSSKMHDPLTMTAAIGLRFVSFEWAEFHLAPDARMSAGTDYGALLSAGADYGAFVEWVLATLRTGKPARPVTLGQSADEPATPKADFSGVSEPGRE</sequence>
<protein>
    <submittedName>
        <fullName evidence="5">Nucleoside hydrolase</fullName>
    </submittedName>
</protein>
<evidence type="ECO:0000259" key="4">
    <source>
        <dbReference type="Pfam" id="PF01156"/>
    </source>
</evidence>
<gene>
    <name evidence="5" type="ORF">IU470_29870</name>
</gene>
<keyword evidence="6" id="KW-1185">Reference proteome</keyword>
<comment type="caution">
    <text evidence="5">The sequence shown here is derived from an EMBL/GenBank/DDBJ whole genome shotgun (WGS) entry which is preliminary data.</text>
</comment>
<evidence type="ECO:0000256" key="3">
    <source>
        <dbReference type="SAM" id="MobiDB-lite"/>
    </source>
</evidence>
<evidence type="ECO:0000313" key="5">
    <source>
        <dbReference type="EMBL" id="MBF6229285.1"/>
    </source>
</evidence>
<evidence type="ECO:0000256" key="2">
    <source>
        <dbReference type="ARBA" id="ARBA00023295"/>
    </source>
</evidence>
<dbReference type="Gene3D" id="3.90.245.10">
    <property type="entry name" value="Ribonucleoside hydrolase-like"/>
    <property type="match status" value="1"/>
</dbReference>